<name>A0ABW3TLQ3_9MICO</name>
<protein>
    <submittedName>
        <fullName evidence="3">Glycosyltransferase family 2 protein</fullName>
    </submittedName>
</protein>
<dbReference type="Proteomes" id="UP001597181">
    <property type="component" value="Unassembled WGS sequence"/>
</dbReference>
<sequence>MSYALDRVLIVMPAFNEAEVIAQVIDEVQSELKDATVLVIDDGSVDDTAKIARSTGARVLQLPYNLGVGGAMRLGFRYAALNDFPVVVQLDSDGQHRPSDVPELVKELANADVVIGARFAGKGDYEVRGLRKLAMQFLSFALSASIRTKLTDTTSGFKAHGPAAVELFAVDYPAEYLGDTIEALVIGHRAGLKFTQVGVTMRERAGGTPSHNPWKSAIYLGRAFLALSIAFLRPTRPLGGR</sequence>
<dbReference type="EMBL" id="JBHTLY010000002">
    <property type="protein sequence ID" value="MFD1201373.1"/>
    <property type="molecule type" value="Genomic_DNA"/>
</dbReference>
<dbReference type="Pfam" id="PF00535">
    <property type="entry name" value="Glycos_transf_2"/>
    <property type="match status" value="1"/>
</dbReference>
<dbReference type="PANTHER" id="PTHR48090">
    <property type="entry name" value="UNDECAPRENYL-PHOSPHATE 4-DEOXY-4-FORMAMIDO-L-ARABINOSE TRANSFERASE-RELATED"/>
    <property type="match status" value="1"/>
</dbReference>
<dbReference type="RefSeq" id="WP_343962824.1">
    <property type="nucleotide sequence ID" value="NZ_BAAAKZ010000019.1"/>
</dbReference>
<dbReference type="Gene3D" id="3.90.550.10">
    <property type="entry name" value="Spore Coat Polysaccharide Biosynthesis Protein SpsA, Chain A"/>
    <property type="match status" value="1"/>
</dbReference>
<dbReference type="InterPro" id="IPR029044">
    <property type="entry name" value="Nucleotide-diphossugar_trans"/>
</dbReference>
<evidence type="ECO:0000313" key="3">
    <source>
        <dbReference type="EMBL" id="MFD1201373.1"/>
    </source>
</evidence>
<accession>A0ABW3TLQ3</accession>
<evidence type="ECO:0000259" key="2">
    <source>
        <dbReference type="Pfam" id="PF00535"/>
    </source>
</evidence>
<comment type="caution">
    <text evidence="3">The sequence shown here is derived from an EMBL/GenBank/DDBJ whole genome shotgun (WGS) entry which is preliminary data.</text>
</comment>
<keyword evidence="4" id="KW-1185">Reference proteome</keyword>
<proteinExistence type="inferred from homology"/>
<evidence type="ECO:0000313" key="4">
    <source>
        <dbReference type="Proteomes" id="UP001597181"/>
    </source>
</evidence>
<comment type="similarity">
    <text evidence="1">Belongs to the glycosyltransferase 2 family.</text>
</comment>
<feature type="domain" description="Glycosyltransferase 2-like" evidence="2">
    <location>
        <begin position="10"/>
        <end position="155"/>
    </location>
</feature>
<dbReference type="CDD" id="cd04179">
    <property type="entry name" value="DPM_DPG-synthase_like"/>
    <property type="match status" value="1"/>
</dbReference>
<dbReference type="SUPFAM" id="SSF53448">
    <property type="entry name" value="Nucleotide-diphospho-sugar transferases"/>
    <property type="match status" value="1"/>
</dbReference>
<dbReference type="PANTHER" id="PTHR48090:SF7">
    <property type="entry name" value="RFBJ PROTEIN"/>
    <property type="match status" value="1"/>
</dbReference>
<gene>
    <name evidence="3" type="ORF">ACFQ3U_05635</name>
</gene>
<dbReference type="InterPro" id="IPR050256">
    <property type="entry name" value="Glycosyltransferase_2"/>
</dbReference>
<organism evidence="3 4">
    <name type="scientific">Leucobacter albus</name>
    <dbReference type="NCBI Taxonomy" id="272210"/>
    <lineage>
        <taxon>Bacteria</taxon>
        <taxon>Bacillati</taxon>
        <taxon>Actinomycetota</taxon>
        <taxon>Actinomycetes</taxon>
        <taxon>Micrococcales</taxon>
        <taxon>Microbacteriaceae</taxon>
        <taxon>Leucobacter</taxon>
    </lineage>
</organism>
<dbReference type="InterPro" id="IPR001173">
    <property type="entry name" value="Glyco_trans_2-like"/>
</dbReference>
<evidence type="ECO:0000256" key="1">
    <source>
        <dbReference type="ARBA" id="ARBA00006739"/>
    </source>
</evidence>
<reference evidence="4" key="1">
    <citation type="journal article" date="2019" name="Int. J. Syst. Evol. Microbiol.">
        <title>The Global Catalogue of Microorganisms (GCM) 10K type strain sequencing project: providing services to taxonomists for standard genome sequencing and annotation.</title>
        <authorList>
            <consortium name="The Broad Institute Genomics Platform"/>
            <consortium name="The Broad Institute Genome Sequencing Center for Infectious Disease"/>
            <person name="Wu L."/>
            <person name="Ma J."/>
        </authorList>
    </citation>
    <scope>NUCLEOTIDE SEQUENCE [LARGE SCALE GENOMIC DNA]</scope>
    <source>
        <strain evidence="4">CCUG 50213</strain>
    </source>
</reference>